<dbReference type="Gene3D" id="1.10.287.130">
    <property type="match status" value="1"/>
</dbReference>
<dbReference type="InterPro" id="IPR050736">
    <property type="entry name" value="Sensor_HK_Regulatory"/>
</dbReference>
<organism evidence="15 16">
    <name type="scientific">Albibacterium bauzanense</name>
    <dbReference type="NCBI Taxonomy" id="653929"/>
    <lineage>
        <taxon>Bacteria</taxon>
        <taxon>Pseudomonadati</taxon>
        <taxon>Bacteroidota</taxon>
        <taxon>Sphingobacteriia</taxon>
        <taxon>Sphingobacteriales</taxon>
        <taxon>Sphingobacteriaceae</taxon>
        <taxon>Albibacterium</taxon>
    </lineage>
</organism>
<evidence type="ECO:0000256" key="4">
    <source>
        <dbReference type="ARBA" id="ARBA00022475"/>
    </source>
</evidence>
<name>A0A4R1LVV7_9SPHI</name>
<dbReference type="PROSITE" id="PS50109">
    <property type="entry name" value="HIS_KIN"/>
    <property type="match status" value="1"/>
</dbReference>
<dbReference type="PANTHER" id="PTHR43711:SF26">
    <property type="entry name" value="SENSOR HISTIDINE KINASE RCSC"/>
    <property type="match status" value="1"/>
</dbReference>
<evidence type="ECO:0000256" key="11">
    <source>
        <dbReference type="ARBA" id="ARBA00023136"/>
    </source>
</evidence>
<evidence type="ECO:0000256" key="6">
    <source>
        <dbReference type="ARBA" id="ARBA00022679"/>
    </source>
</evidence>
<dbReference type="PANTHER" id="PTHR43711">
    <property type="entry name" value="TWO-COMPONENT HISTIDINE KINASE"/>
    <property type="match status" value="1"/>
</dbReference>
<keyword evidence="9" id="KW-0067">ATP-binding</keyword>
<dbReference type="InterPro" id="IPR003661">
    <property type="entry name" value="HisK_dim/P_dom"/>
</dbReference>
<comment type="catalytic activity">
    <reaction evidence="1">
        <text>ATP + protein L-histidine = ADP + protein N-phospho-L-histidine.</text>
        <dbReference type="EC" id="2.7.13.3"/>
    </reaction>
</comment>
<comment type="caution">
    <text evidence="15">The sequence shown here is derived from an EMBL/GenBank/DDBJ whole genome shotgun (WGS) entry which is preliminary data.</text>
</comment>
<evidence type="ECO:0000256" key="9">
    <source>
        <dbReference type="ARBA" id="ARBA00022840"/>
    </source>
</evidence>
<evidence type="ECO:0000256" key="13">
    <source>
        <dbReference type="SAM" id="Phobius"/>
    </source>
</evidence>
<dbReference type="EMBL" id="SMGO01000002">
    <property type="protein sequence ID" value="TCK82992.1"/>
    <property type="molecule type" value="Genomic_DNA"/>
</dbReference>
<dbReference type="InterPro" id="IPR003594">
    <property type="entry name" value="HATPase_dom"/>
</dbReference>
<dbReference type="AlphaFoldDB" id="A0A4R1LVV7"/>
<evidence type="ECO:0000256" key="12">
    <source>
        <dbReference type="SAM" id="MobiDB-lite"/>
    </source>
</evidence>
<dbReference type="SUPFAM" id="SSF47384">
    <property type="entry name" value="Homodimeric domain of signal transducing histidine kinase"/>
    <property type="match status" value="1"/>
</dbReference>
<dbReference type="OrthoDB" id="921707at2"/>
<evidence type="ECO:0000256" key="2">
    <source>
        <dbReference type="ARBA" id="ARBA00004236"/>
    </source>
</evidence>
<dbReference type="GO" id="GO:0005524">
    <property type="term" value="F:ATP binding"/>
    <property type="evidence" value="ECO:0007669"/>
    <property type="project" value="UniProtKB-KW"/>
</dbReference>
<dbReference type="Pfam" id="PF02518">
    <property type="entry name" value="HATPase_c"/>
    <property type="match status" value="1"/>
</dbReference>
<keyword evidence="11 13" id="KW-0472">Membrane</keyword>
<dbReference type="GO" id="GO:0005886">
    <property type="term" value="C:plasma membrane"/>
    <property type="evidence" value="ECO:0007669"/>
    <property type="project" value="UniProtKB-SubCell"/>
</dbReference>
<dbReference type="SUPFAM" id="SSF55874">
    <property type="entry name" value="ATPase domain of HSP90 chaperone/DNA topoisomerase II/histidine kinase"/>
    <property type="match status" value="1"/>
</dbReference>
<evidence type="ECO:0000256" key="8">
    <source>
        <dbReference type="ARBA" id="ARBA00022777"/>
    </source>
</evidence>
<evidence type="ECO:0000313" key="15">
    <source>
        <dbReference type="EMBL" id="TCK82992.1"/>
    </source>
</evidence>
<dbReference type="RefSeq" id="WP_132223402.1">
    <property type="nucleotide sequence ID" value="NZ_SMGO01000002.1"/>
</dbReference>
<evidence type="ECO:0000313" key="16">
    <source>
        <dbReference type="Proteomes" id="UP000294616"/>
    </source>
</evidence>
<dbReference type="InterPro" id="IPR005467">
    <property type="entry name" value="His_kinase_dom"/>
</dbReference>
<evidence type="ECO:0000256" key="5">
    <source>
        <dbReference type="ARBA" id="ARBA00022553"/>
    </source>
</evidence>
<evidence type="ECO:0000256" key="3">
    <source>
        <dbReference type="ARBA" id="ARBA00012438"/>
    </source>
</evidence>
<keyword evidence="4" id="KW-1003">Cell membrane</keyword>
<dbReference type="FunFam" id="3.30.565.10:FF:000023">
    <property type="entry name" value="PAS domain-containing sensor histidine kinase"/>
    <property type="match status" value="1"/>
</dbReference>
<dbReference type="Proteomes" id="UP000294616">
    <property type="component" value="Unassembled WGS sequence"/>
</dbReference>
<evidence type="ECO:0000256" key="1">
    <source>
        <dbReference type="ARBA" id="ARBA00000085"/>
    </source>
</evidence>
<comment type="subcellular location">
    <subcellularLocation>
        <location evidence="2">Cell membrane</location>
    </subcellularLocation>
</comment>
<keyword evidence="16" id="KW-1185">Reference proteome</keyword>
<feature type="compositionally biased region" description="Basic and acidic residues" evidence="12">
    <location>
        <begin position="65"/>
        <end position="86"/>
    </location>
</feature>
<protein>
    <recommendedName>
        <fullName evidence="3">histidine kinase</fullName>
        <ecNumber evidence="3">2.7.13.3</ecNumber>
    </recommendedName>
</protein>
<dbReference type="GO" id="GO:0000155">
    <property type="term" value="F:phosphorelay sensor kinase activity"/>
    <property type="evidence" value="ECO:0007669"/>
    <property type="project" value="InterPro"/>
</dbReference>
<feature type="domain" description="Histidine kinase" evidence="14">
    <location>
        <begin position="383"/>
        <end position="602"/>
    </location>
</feature>
<keyword evidence="7" id="KW-0547">Nucleotide-binding</keyword>
<dbReference type="SMART" id="SM00387">
    <property type="entry name" value="HATPase_c"/>
    <property type="match status" value="1"/>
</dbReference>
<gene>
    <name evidence="15" type="ORF">C8N28_1579</name>
</gene>
<evidence type="ECO:0000256" key="10">
    <source>
        <dbReference type="ARBA" id="ARBA00023012"/>
    </source>
</evidence>
<dbReference type="Pfam" id="PF00512">
    <property type="entry name" value="HisKA"/>
    <property type="match status" value="1"/>
</dbReference>
<keyword evidence="8 15" id="KW-0418">Kinase</keyword>
<dbReference type="InterPro" id="IPR036890">
    <property type="entry name" value="HATPase_C_sf"/>
</dbReference>
<keyword evidence="13" id="KW-1133">Transmembrane helix</keyword>
<feature type="transmembrane region" description="Helical" evidence="13">
    <location>
        <begin position="6"/>
        <end position="28"/>
    </location>
</feature>
<reference evidence="15 16" key="1">
    <citation type="submission" date="2019-03" db="EMBL/GenBank/DDBJ databases">
        <title>Genomic Encyclopedia of Archaeal and Bacterial Type Strains, Phase II (KMG-II): from individual species to whole genera.</title>
        <authorList>
            <person name="Goeker M."/>
        </authorList>
    </citation>
    <scope>NUCLEOTIDE SEQUENCE [LARGE SCALE GENOMIC DNA]</scope>
    <source>
        <strain evidence="15 16">DSM 22554</strain>
    </source>
</reference>
<dbReference type="PRINTS" id="PR00344">
    <property type="entry name" value="BCTRLSENSOR"/>
</dbReference>
<evidence type="ECO:0000256" key="7">
    <source>
        <dbReference type="ARBA" id="ARBA00022741"/>
    </source>
</evidence>
<proteinExistence type="predicted"/>
<keyword evidence="13" id="KW-0812">Transmembrane</keyword>
<dbReference type="SMART" id="SM00388">
    <property type="entry name" value="HisKA"/>
    <property type="match status" value="1"/>
</dbReference>
<sequence length="603" mass="68725">MNRKSISLIIGLMSVALLGVMAMQYYFIRQSYHLKTQLFDESVMAAINTVALKVEKDEALRFLNNKESRENKARENQENEARRSSQEEESTAYANRMRMKQAKLRSDFKALEQQVKRRYPGAVLLDNDFYETYMKDPVLRSHVKYEVTIQQAYDEAGRVFQQQEMGIYADRKASQIIKAKDDSVRYFIVDPIVGEFVISLPPRVDAKLEGEIRQLEQQAKVRMASVYMDSVKASGSKEGSALENLADEFERSKKSVMQRIDPKFMEEELRQELKDREIALAFNFNISNGKRDSIMFQFASNKAVPDVNEAYTTVLFPSDLSGERAVLSVFFPDKSSLLMGNMKVMLISSATLLLVLIACFTFTILSIIKQKKLSAMKSDFMNNMTHEFKTPVATIMIASESLKDSEISQDQSRVARLAGIIYDENIRLGNHIERVLNIARIEKGDLKLESEPIDINDLIGTVVDSMALQLQKNKVEIEFDLNTEPLIVLGDELHLSNVIFNLIDNSIKYTNHAPHIYIQTRSHGNHVNIILRDNGMGMNRDQLSKIFDQFYRIPTGNIHDVKGFGLGLSYVQDIIKRIGGTIKVKSEINKGAEFEITIPLYKP</sequence>
<keyword evidence="6" id="KW-0808">Transferase</keyword>
<keyword evidence="10" id="KW-0902">Two-component regulatory system</keyword>
<dbReference type="CDD" id="cd00075">
    <property type="entry name" value="HATPase"/>
    <property type="match status" value="1"/>
</dbReference>
<dbReference type="CDD" id="cd00082">
    <property type="entry name" value="HisKA"/>
    <property type="match status" value="1"/>
</dbReference>
<dbReference type="Gene3D" id="3.30.565.10">
    <property type="entry name" value="Histidine kinase-like ATPase, C-terminal domain"/>
    <property type="match status" value="1"/>
</dbReference>
<dbReference type="InterPro" id="IPR036097">
    <property type="entry name" value="HisK_dim/P_sf"/>
</dbReference>
<feature type="region of interest" description="Disordered" evidence="12">
    <location>
        <begin position="65"/>
        <end position="92"/>
    </location>
</feature>
<dbReference type="EC" id="2.7.13.3" evidence="3"/>
<dbReference type="InterPro" id="IPR004358">
    <property type="entry name" value="Sig_transdc_His_kin-like_C"/>
</dbReference>
<feature type="transmembrane region" description="Helical" evidence="13">
    <location>
        <begin position="344"/>
        <end position="368"/>
    </location>
</feature>
<keyword evidence="5" id="KW-0597">Phosphoprotein</keyword>
<evidence type="ECO:0000259" key="14">
    <source>
        <dbReference type="PROSITE" id="PS50109"/>
    </source>
</evidence>
<accession>A0A4R1LVV7</accession>